<evidence type="ECO:0000256" key="2">
    <source>
        <dbReference type="ARBA" id="ARBA00022475"/>
    </source>
</evidence>
<comment type="subcellular location">
    <subcellularLocation>
        <location evidence="1">Cell membrane</location>
        <topology evidence="1">Multi-pass membrane protein</topology>
    </subcellularLocation>
</comment>
<keyword evidence="8" id="KW-1185">Reference proteome</keyword>
<dbReference type="InterPro" id="IPR050833">
    <property type="entry name" value="Poly_Biosynth_Transport"/>
</dbReference>
<dbReference type="Pfam" id="PF01943">
    <property type="entry name" value="Polysacc_synt"/>
    <property type="match status" value="1"/>
</dbReference>
<feature type="transmembrane region" description="Helical" evidence="6">
    <location>
        <begin position="245"/>
        <end position="268"/>
    </location>
</feature>
<keyword evidence="4 6" id="KW-1133">Transmembrane helix</keyword>
<keyword evidence="3 6" id="KW-0812">Transmembrane</keyword>
<organism evidence="7 8">
    <name type="scientific">Pseudohalioglobus lutimaris</name>
    <dbReference type="NCBI Taxonomy" id="1737061"/>
    <lineage>
        <taxon>Bacteria</taxon>
        <taxon>Pseudomonadati</taxon>
        <taxon>Pseudomonadota</taxon>
        <taxon>Gammaproteobacteria</taxon>
        <taxon>Cellvibrionales</taxon>
        <taxon>Halieaceae</taxon>
        <taxon>Pseudohalioglobus</taxon>
    </lineage>
</organism>
<dbReference type="AlphaFoldDB" id="A0A2N5X2F7"/>
<feature type="transmembrane region" description="Helical" evidence="6">
    <location>
        <begin position="327"/>
        <end position="349"/>
    </location>
</feature>
<feature type="transmembrane region" description="Helical" evidence="6">
    <location>
        <begin position="7"/>
        <end position="26"/>
    </location>
</feature>
<dbReference type="RefSeq" id="WP_075999118.1">
    <property type="nucleotide sequence ID" value="NZ_PKUS01000012.1"/>
</dbReference>
<dbReference type="GO" id="GO:0005886">
    <property type="term" value="C:plasma membrane"/>
    <property type="evidence" value="ECO:0007669"/>
    <property type="project" value="UniProtKB-SubCell"/>
</dbReference>
<reference evidence="7 8" key="1">
    <citation type="submission" date="2018-01" db="EMBL/GenBank/DDBJ databases">
        <title>The draft genome sequence of Halioglobus lutimaris HF004.</title>
        <authorList>
            <person name="Du Z.-J."/>
            <person name="Shi M.-J."/>
        </authorList>
    </citation>
    <scope>NUCLEOTIDE SEQUENCE [LARGE SCALE GENOMIC DNA]</scope>
    <source>
        <strain evidence="7 8">HF004</strain>
    </source>
</reference>
<name>A0A2N5X2F7_9GAMM</name>
<evidence type="ECO:0000256" key="1">
    <source>
        <dbReference type="ARBA" id="ARBA00004651"/>
    </source>
</evidence>
<dbReference type="InterPro" id="IPR002797">
    <property type="entry name" value="Polysacc_synth"/>
</dbReference>
<accession>A0A2N5X2F7</accession>
<feature type="transmembrane region" description="Helical" evidence="6">
    <location>
        <begin position="356"/>
        <end position="378"/>
    </location>
</feature>
<feature type="transmembrane region" description="Helical" evidence="6">
    <location>
        <begin position="384"/>
        <end position="402"/>
    </location>
</feature>
<proteinExistence type="predicted"/>
<evidence type="ECO:0000313" key="7">
    <source>
        <dbReference type="EMBL" id="PLW68658.1"/>
    </source>
</evidence>
<evidence type="ECO:0000256" key="5">
    <source>
        <dbReference type="ARBA" id="ARBA00023136"/>
    </source>
</evidence>
<protein>
    <submittedName>
        <fullName evidence="7">Polysaccharide biosynthesis protein</fullName>
    </submittedName>
</protein>
<sequence length="417" mass="45810">MSSSGIYLFSNIFSAVIPFLLLPILTRYLNPVEYGEVAMFQTFLAALGSIVGLGAVGAAGRKYYDHDIHAIEFRHYIAACLQVLILSTLLVFIAVYLFRGHFALWMNIQVSWVLWAVFACSAGVVIQLRLGQWQVRQQPFQYGALQVSKGVLDLLFCLLLVVVLLSGSQGRIDALLCATGLIASAALVLLGKDGLLGLFSWKPEYLKDVLRFGLPLLPHTVGIFLLTSMDRFVVNAQLGLADAGVYMVAVQLTAVMALVFDAVNKAYVPWLFERLQRDVTAEKQEIVKLTYIWFAVILLGAALAFILGPQLVILIAGEQYAGAGKVIGWLAMGQAFGGMYLMVTNYIFYSRRTGRLSLATVTSGLINVVLLVSLVSLFGLEGAAIAFAIAMAIRFLLTWWVAHRSHPMPWFDFRGPA</sequence>
<comment type="caution">
    <text evidence="7">The sequence shown here is derived from an EMBL/GenBank/DDBJ whole genome shotgun (WGS) entry which is preliminary data.</text>
</comment>
<feature type="transmembrane region" description="Helical" evidence="6">
    <location>
        <begin position="289"/>
        <end position="315"/>
    </location>
</feature>
<evidence type="ECO:0000256" key="6">
    <source>
        <dbReference type="SAM" id="Phobius"/>
    </source>
</evidence>
<feature type="transmembrane region" description="Helical" evidence="6">
    <location>
        <begin position="212"/>
        <end position="233"/>
    </location>
</feature>
<keyword evidence="2" id="KW-1003">Cell membrane</keyword>
<dbReference type="PANTHER" id="PTHR30250:SF11">
    <property type="entry name" value="O-ANTIGEN TRANSPORTER-RELATED"/>
    <property type="match status" value="1"/>
</dbReference>
<keyword evidence="5 6" id="KW-0472">Membrane</keyword>
<dbReference type="PANTHER" id="PTHR30250">
    <property type="entry name" value="PST FAMILY PREDICTED COLANIC ACID TRANSPORTER"/>
    <property type="match status" value="1"/>
</dbReference>
<feature type="transmembrane region" description="Helical" evidence="6">
    <location>
        <begin position="147"/>
        <end position="166"/>
    </location>
</feature>
<evidence type="ECO:0000313" key="8">
    <source>
        <dbReference type="Proteomes" id="UP000235005"/>
    </source>
</evidence>
<dbReference type="Proteomes" id="UP000235005">
    <property type="component" value="Unassembled WGS sequence"/>
</dbReference>
<dbReference type="OrthoDB" id="9815248at2"/>
<feature type="transmembrane region" description="Helical" evidence="6">
    <location>
        <begin position="104"/>
        <end position="126"/>
    </location>
</feature>
<dbReference type="EMBL" id="PKUS01000012">
    <property type="protein sequence ID" value="PLW68658.1"/>
    <property type="molecule type" value="Genomic_DNA"/>
</dbReference>
<evidence type="ECO:0000256" key="4">
    <source>
        <dbReference type="ARBA" id="ARBA00022989"/>
    </source>
</evidence>
<feature type="transmembrane region" description="Helical" evidence="6">
    <location>
        <begin position="76"/>
        <end position="98"/>
    </location>
</feature>
<gene>
    <name evidence="7" type="ORF">C0039_11645</name>
</gene>
<feature type="transmembrane region" description="Helical" evidence="6">
    <location>
        <begin position="38"/>
        <end position="64"/>
    </location>
</feature>
<feature type="transmembrane region" description="Helical" evidence="6">
    <location>
        <begin position="172"/>
        <end position="191"/>
    </location>
</feature>
<evidence type="ECO:0000256" key="3">
    <source>
        <dbReference type="ARBA" id="ARBA00022692"/>
    </source>
</evidence>